<comment type="caution">
    <text evidence="7">The sequence shown here is derived from an EMBL/GenBank/DDBJ whole genome shotgun (WGS) entry which is preliminary data.</text>
</comment>
<gene>
    <name evidence="7" type="ORF">VB248_16105</name>
</gene>
<evidence type="ECO:0000259" key="6">
    <source>
        <dbReference type="Pfam" id="PF01979"/>
    </source>
</evidence>
<dbReference type="InterPro" id="IPR006680">
    <property type="entry name" value="Amidohydro-rel"/>
</dbReference>
<feature type="domain" description="Amidohydrolase-related" evidence="6">
    <location>
        <begin position="51"/>
        <end position="424"/>
    </location>
</feature>
<organism evidence="7 8">
    <name type="scientific">Arcicella rigui</name>
    <dbReference type="NCBI Taxonomy" id="797020"/>
    <lineage>
        <taxon>Bacteria</taxon>
        <taxon>Pseudomonadati</taxon>
        <taxon>Bacteroidota</taxon>
        <taxon>Cytophagia</taxon>
        <taxon>Cytophagales</taxon>
        <taxon>Flectobacillaceae</taxon>
        <taxon>Arcicella</taxon>
    </lineage>
</organism>
<evidence type="ECO:0000256" key="4">
    <source>
        <dbReference type="ARBA" id="ARBA00022723"/>
    </source>
</evidence>
<dbReference type="CDD" id="cd01318">
    <property type="entry name" value="DHOase_IIb"/>
    <property type="match status" value="1"/>
</dbReference>
<reference evidence="7 8" key="1">
    <citation type="submission" date="2023-12" db="EMBL/GenBank/DDBJ databases">
        <title>Novel species of the genus Arcicella isolated from rivers.</title>
        <authorList>
            <person name="Lu H."/>
        </authorList>
    </citation>
    <scope>NUCLEOTIDE SEQUENCE [LARGE SCALE GENOMIC DNA]</scope>
    <source>
        <strain evidence="7 8">KCTC 23307</strain>
    </source>
</reference>
<dbReference type="EC" id="3.5.2.3" evidence="7"/>
<dbReference type="Gene3D" id="3.20.20.140">
    <property type="entry name" value="Metal-dependent hydrolases"/>
    <property type="match status" value="1"/>
</dbReference>
<dbReference type="Pfam" id="PF01979">
    <property type="entry name" value="Amidohydro_1"/>
    <property type="match status" value="1"/>
</dbReference>
<dbReference type="PROSITE" id="PS00483">
    <property type="entry name" value="DIHYDROOROTASE_2"/>
    <property type="match status" value="1"/>
</dbReference>
<dbReference type="PANTHER" id="PTHR43668">
    <property type="entry name" value="ALLANTOINASE"/>
    <property type="match status" value="1"/>
</dbReference>
<dbReference type="Proteomes" id="UP001302949">
    <property type="component" value="Unassembled WGS sequence"/>
</dbReference>
<dbReference type="SUPFAM" id="SSF51556">
    <property type="entry name" value="Metallo-dependent hydrolases"/>
    <property type="match status" value="1"/>
</dbReference>
<evidence type="ECO:0000256" key="5">
    <source>
        <dbReference type="ARBA" id="ARBA00022801"/>
    </source>
</evidence>
<proteinExistence type="inferred from homology"/>
<evidence type="ECO:0000313" key="8">
    <source>
        <dbReference type="Proteomes" id="UP001302949"/>
    </source>
</evidence>
<keyword evidence="8" id="KW-1185">Reference proteome</keyword>
<keyword evidence="4" id="KW-0479">Metal-binding</keyword>
<dbReference type="InterPro" id="IPR050138">
    <property type="entry name" value="DHOase/Allantoinase_Hydrolase"/>
</dbReference>
<dbReference type="RefSeq" id="WP_323297828.1">
    <property type="nucleotide sequence ID" value="NZ_JAYFUM010000020.1"/>
</dbReference>
<sequence>MKTILILNAQVVNEGTIQSADVFVKDGLIEKIGKSLSGLTADTVIDATGKYLLPGVIDDQVHFREPGLTHKACIHSEARAGVAGGVTSFMEMPNTVPNALNQELLADKYEIAARTSLANYSFYMGASNDNIEEVLKTNIQNVCGVKVFMGSSTGNMLVDNEKTLENIFSNSPLLIATHCEDEATVRANSAIYKERFGDNPHPRVHPEIRNVEACYKSSSMAVELAKRHNARLHILHITTGEETAIFTNEIPLKEKRITSEVCVHHLWFDARDYETLGNQIKCNPAVKADGHKQQLLQALLDDKIDVIATDHAPHTWAEKQNPYWSSPSGLPLVQHPLNLMLEFYKEGKITLEKIAEKMSHAVADCFQISKRGYIREGYWADLVLVDLNESTTVTKENVYYQCGWSPLEGQTLHSKITHTIVSGHLAFQDGTFDESVTGKRMLFER</sequence>
<dbReference type="PANTHER" id="PTHR43668:SF4">
    <property type="entry name" value="ALLANTOINASE"/>
    <property type="match status" value="1"/>
</dbReference>
<evidence type="ECO:0000256" key="1">
    <source>
        <dbReference type="ARBA" id="ARBA00001947"/>
    </source>
</evidence>
<accession>A0ABU5QCU3</accession>
<protein>
    <submittedName>
        <fullName evidence="7">Dihydroorotase</fullName>
        <ecNumber evidence="7">3.5.2.3</ecNumber>
    </submittedName>
</protein>
<name>A0ABU5QCU3_9BACT</name>
<evidence type="ECO:0000256" key="3">
    <source>
        <dbReference type="ARBA" id="ARBA00010286"/>
    </source>
</evidence>
<dbReference type="NCBIfam" id="NF006688">
    <property type="entry name" value="PRK09236.1"/>
    <property type="match status" value="1"/>
</dbReference>
<comment type="function">
    <text evidence="2">Catalyzes the reversible cyclization of carbamoyl aspartate to dihydroorotate.</text>
</comment>
<evidence type="ECO:0000313" key="7">
    <source>
        <dbReference type="EMBL" id="MEA5140673.1"/>
    </source>
</evidence>
<dbReference type="GO" id="GO:0004151">
    <property type="term" value="F:dihydroorotase activity"/>
    <property type="evidence" value="ECO:0007669"/>
    <property type="project" value="UniProtKB-EC"/>
</dbReference>
<dbReference type="EMBL" id="JAYFUM010000020">
    <property type="protein sequence ID" value="MEA5140673.1"/>
    <property type="molecule type" value="Genomic_DNA"/>
</dbReference>
<dbReference type="SUPFAM" id="SSF51338">
    <property type="entry name" value="Composite domain of metallo-dependent hydrolases"/>
    <property type="match status" value="1"/>
</dbReference>
<dbReference type="InterPro" id="IPR032466">
    <property type="entry name" value="Metal_Hydrolase"/>
</dbReference>
<dbReference type="Gene3D" id="2.30.40.10">
    <property type="entry name" value="Urease, subunit C, domain 1"/>
    <property type="match status" value="1"/>
</dbReference>
<dbReference type="InterPro" id="IPR011059">
    <property type="entry name" value="Metal-dep_hydrolase_composite"/>
</dbReference>
<keyword evidence="5 7" id="KW-0378">Hydrolase</keyword>
<comment type="cofactor">
    <cofactor evidence="1">
        <name>Zn(2+)</name>
        <dbReference type="ChEBI" id="CHEBI:29105"/>
    </cofactor>
</comment>
<evidence type="ECO:0000256" key="2">
    <source>
        <dbReference type="ARBA" id="ARBA00002368"/>
    </source>
</evidence>
<comment type="similarity">
    <text evidence="3">Belongs to the metallo-dependent hydrolases superfamily. DHOase family. Class I DHOase subfamily.</text>
</comment>
<dbReference type="InterPro" id="IPR002195">
    <property type="entry name" value="Dihydroorotase_CS"/>
</dbReference>